<evidence type="ECO:0000313" key="7">
    <source>
        <dbReference type="Proteomes" id="UP000006039"/>
    </source>
</evidence>
<dbReference type="GO" id="GO:0016020">
    <property type="term" value="C:membrane"/>
    <property type="evidence" value="ECO:0007669"/>
    <property type="project" value="TreeGrafter"/>
</dbReference>
<feature type="domain" description="P-type ATPase A" evidence="4">
    <location>
        <begin position="3"/>
        <end position="80"/>
    </location>
</feature>
<evidence type="ECO:0000256" key="3">
    <source>
        <dbReference type="SAM" id="Phobius"/>
    </source>
</evidence>
<feature type="transmembrane region" description="Helical" evidence="3">
    <location>
        <begin position="101"/>
        <end position="119"/>
    </location>
</feature>
<keyword evidence="3" id="KW-0812">Transmembrane</keyword>
<keyword evidence="1" id="KW-0479">Metal-binding</keyword>
<dbReference type="GO" id="GO:0005507">
    <property type="term" value="F:copper ion binding"/>
    <property type="evidence" value="ECO:0007669"/>
    <property type="project" value="TreeGrafter"/>
</dbReference>
<reference evidence="6" key="5">
    <citation type="submission" date="2018-04" db="UniProtKB">
        <authorList>
            <consortium name="EnsemblFungi"/>
        </authorList>
    </citation>
    <scope>IDENTIFICATION</scope>
    <source>
        <strain evidence="6">R3-111a-1</strain>
    </source>
</reference>
<evidence type="ECO:0000313" key="5">
    <source>
        <dbReference type="EMBL" id="EJT70832.1"/>
    </source>
</evidence>
<evidence type="ECO:0000256" key="2">
    <source>
        <dbReference type="ARBA" id="ARBA00022967"/>
    </source>
</evidence>
<keyword evidence="2" id="KW-1278">Translocase</keyword>
<reference evidence="5" key="3">
    <citation type="submission" date="2010-09" db="EMBL/GenBank/DDBJ databases">
        <title>Annotation of Gaeumannomyces graminis var. tritici R3-111a-1.</title>
        <authorList>
            <consortium name="The Broad Institute Genome Sequencing Platform"/>
            <person name="Ma L.-J."/>
            <person name="Dead R."/>
            <person name="Young S.K."/>
            <person name="Zeng Q."/>
            <person name="Gargeya S."/>
            <person name="Fitzgerald M."/>
            <person name="Haas B."/>
            <person name="Abouelleil A."/>
            <person name="Alvarado L."/>
            <person name="Arachchi H.M."/>
            <person name="Berlin A."/>
            <person name="Brown A."/>
            <person name="Chapman S.B."/>
            <person name="Chen Z."/>
            <person name="Dunbar C."/>
            <person name="Freedman E."/>
            <person name="Gearin G."/>
            <person name="Gellesch M."/>
            <person name="Goldberg J."/>
            <person name="Griggs A."/>
            <person name="Gujja S."/>
            <person name="Heiman D."/>
            <person name="Howarth C."/>
            <person name="Larson L."/>
            <person name="Lui A."/>
            <person name="MacDonald P.J.P."/>
            <person name="Mehta T."/>
            <person name="Montmayeur A."/>
            <person name="Murphy C."/>
            <person name="Neiman D."/>
            <person name="Pearson M."/>
            <person name="Priest M."/>
            <person name="Roberts A."/>
            <person name="Saif S."/>
            <person name="Shea T."/>
            <person name="Shenoy N."/>
            <person name="Sisk P."/>
            <person name="Stolte C."/>
            <person name="Sykes S."/>
            <person name="Yandava C."/>
            <person name="Wortman J."/>
            <person name="Nusbaum C."/>
            <person name="Birren B."/>
        </authorList>
    </citation>
    <scope>NUCLEOTIDE SEQUENCE</scope>
    <source>
        <strain evidence="5">R3-111a-1</strain>
    </source>
</reference>
<dbReference type="InterPro" id="IPR008250">
    <property type="entry name" value="ATPase_P-typ_transduc_dom_A_sf"/>
</dbReference>
<gene>
    <name evidence="6" type="primary">20352313</name>
    <name evidence="5" type="ORF">GGTG_11855</name>
</gene>
<reference evidence="6" key="4">
    <citation type="journal article" date="2015" name="G3 (Bethesda)">
        <title>Genome sequences of three phytopathogenic species of the Magnaporthaceae family of fungi.</title>
        <authorList>
            <person name="Okagaki L.H."/>
            <person name="Nunes C.C."/>
            <person name="Sailsbery J."/>
            <person name="Clay B."/>
            <person name="Brown D."/>
            <person name="John T."/>
            <person name="Oh Y."/>
            <person name="Young N."/>
            <person name="Fitzgerald M."/>
            <person name="Haas B.J."/>
            <person name="Zeng Q."/>
            <person name="Young S."/>
            <person name="Adiconis X."/>
            <person name="Fan L."/>
            <person name="Levin J.Z."/>
            <person name="Mitchell T.K."/>
            <person name="Okubara P.A."/>
            <person name="Farman M.L."/>
            <person name="Kohn L.M."/>
            <person name="Birren B."/>
            <person name="Ma L.-J."/>
            <person name="Dean R.A."/>
        </authorList>
    </citation>
    <scope>NUCLEOTIDE SEQUENCE</scope>
    <source>
        <strain evidence="6">R3-111a-1</strain>
    </source>
</reference>
<dbReference type="STRING" id="644352.J8U742"/>
<dbReference type="PANTHER" id="PTHR43520">
    <property type="entry name" value="ATP7, ISOFORM B"/>
    <property type="match status" value="1"/>
</dbReference>
<dbReference type="Proteomes" id="UP000006039">
    <property type="component" value="Unassembled WGS sequence"/>
</dbReference>
<dbReference type="EMBL" id="GL385401">
    <property type="protein sequence ID" value="EJT70832.1"/>
    <property type="molecule type" value="Genomic_DNA"/>
</dbReference>
<dbReference type="GeneID" id="20352313"/>
<dbReference type="RefSeq" id="XP_009228010.1">
    <property type="nucleotide sequence ID" value="XM_009229746.1"/>
</dbReference>
<dbReference type="GO" id="GO:0043682">
    <property type="term" value="F:P-type divalent copper transporter activity"/>
    <property type="evidence" value="ECO:0007669"/>
    <property type="project" value="TreeGrafter"/>
</dbReference>
<dbReference type="Gene3D" id="2.70.150.10">
    <property type="entry name" value="Calcium-transporting ATPase, cytoplasmic transduction domain A"/>
    <property type="match status" value="1"/>
</dbReference>
<dbReference type="SUPFAM" id="SSF81653">
    <property type="entry name" value="Calcium ATPase, transduction domain A"/>
    <property type="match status" value="1"/>
</dbReference>
<dbReference type="VEuPathDB" id="FungiDB:GGTG_11855"/>
<proteinExistence type="predicted"/>
<organism evidence="5">
    <name type="scientific">Gaeumannomyces tritici (strain R3-111a-1)</name>
    <name type="common">Wheat and barley take-all root rot fungus</name>
    <name type="synonym">Gaeumannomyces graminis var. tritici</name>
    <dbReference type="NCBI Taxonomy" id="644352"/>
    <lineage>
        <taxon>Eukaryota</taxon>
        <taxon>Fungi</taxon>
        <taxon>Dikarya</taxon>
        <taxon>Ascomycota</taxon>
        <taxon>Pezizomycotina</taxon>
        <taxon>Sordariomycetes</taxon>
        <taxon>Sordariomycetidae</taxon>
        <taxon>Magnaporthales</taxon>
        <taxon>Magnaporthaceae</taxon>
        <taxon>Gaeumannomyces</taxon>
    </lineage>
</organism>
<dbReference type="AlphaFoldDB" id="J8U742"/>
<dbReference type="Pfam" id="PF00122">
    <property type="entry name" value="E1-E2_ATPase"/>
    <property type="match status" value="1"/>
</dbReference>
<name>J8U742_GAET3</name>
<keyword evidence="3" id="KW-0472">Membrane</keyword>
<evidence type="ECO:0000313" key="6">
    <source>
        <dbReference type="EnsemblFungi" id="EJT70832"/>
    </source>
</evidence>
<sequence length="179" mass="19671">MLNFGDVVKVVHKGFPFWNSIILQRESKFNESSLTGKLKFVLKAFGDPVYSGTVNKSSPFLIRTISISGKLMLNQIIKAVRKGQACYALIKRVADTFTSHFVFIVICIVIATFGISKVLPEKYLNVAISGWPFWSLQFAIAVFIIACFCGIGFAALTAFFVGGGLAAKQRIFVKSGKKS</sequence>
<dbReference type="GO" id="GO:0055070">
    <property type="term" value="P:copper ion homeostasis"/>
    <property type="evidence" value="ECO:0007669"/>
    <property type="project" value="TreeGrafter"/>
</dbReference>
<accession>J8U742</accession>
<dbReference type="PANTHER" id="PTHR43520:SF32">
    <property type="entry name" value="COPPER RESISTANCE P-TYPE ATPASE (EUROFUNG)"/>
    <property type="match status" value="1"/>
</dbReference>
<keyword evidence="3" id="KW-1133">Transmembrane helix</keyword>
<protein>
    <recommendedName>
        <fullName evidence="4">P-type ATPase A domain-containing protein</fullName>
    </recommendedName>
</protein>
<keyword evidence="7" id="KW-1185">Reference proteome</keyword>
<dbReference type="InterPro" id="IPR059000">
    <property type="entry name" value="ATPase_P-type_domA"/>
</dbReference>
<reference evidence="7" key="1">
    <citation type="submission" date="2010-07" db="EMBL/GenBank/DDBJ databases">
        <title>The genome sequence of Gaeumannomyces graminis var. tritici strain R3-111a-1.</title>
        <authorList>
            <consortium name="The Broad Institute Genome Sequencing Platform"/>
            <person name="Ma L.-J."/>
            <person name="Dead R."/>
            <person name="Young S."/>
            <person name="Zeng Q."/>
            <person name="Koehrsen M."/>
            <person name="Alvarado L."/>
            <person name="Berlin A."/>
            <person name="Chapman S.B."/>
            <person name="Chen Z."/>
            <person name="Freedman E."/>
            <person name="Gellesch M."/>
            <person name="Goldberg J."/>
            <person name="Griggs A."/>
            <person name="Gujja S."/>
            <person name="Heilman E.R."/>
            <person name="Heiman D."/>
            <person name="Hepburn T."/>
            <person name="Howarth C."/>
            <person name="Jen D."/>
            <person name="Larson L."/>
            <person name="Mehta T."/>
            <person name="Neiman D."/>
            <person name="Pearson M."/>
            <person name="Roberts A."/>
            <person name="Saif S."/>
            <person name="Shea T."/>
            <person name="Shenoy N."/>
            <person name="Sisk P."/>
            <person name="Stolte C."/>
            <person name="Sykes S."/>
            <person name="Walk T."/>
            <person name="White J."/>
            <person name="Yandava C."/>
            <person name="Haas B."/>
            <person name="Nusbaum C."/>
            <person name="Birren B."/>
        </authorList>
    </citation>
    <scope>NUCLEOTIDE SEQUENCE [LARGE SCALE GENOMIC DNA]</scope>
    <source>
        <strain evidence="7">R3-111a-1</strain>
    </source>
</reference>
<reference evidence="5" key="2">
    <citation type="submission" date="2010-07" db="EMBL/GenBank/DDBJ databases">
        <authorList>
            <consortium name="The Broad Institute Genome Sequencing Platform"/>
            <consortium name="Broad Institute Genome Sequencing Center for Infectious Disease"/>
            <person name="Ma L.-J."/>
            <person name="Dead R."/>
            <person name="Young S."/>
            <person name="Zeng Q."/>
            <person name="Koehrsen M."/>
            <person name="Alvarado L."/>
            <person name="Berlin A."/>
            <person name="Chapman S.B."/>
            <person name="Chen Z."/>
            <person name="Freedman E."/>
            <person name="Gellesch M."/>
            <person name="Goldberg J."/>
            <person name="Griggs A."/>
            <person name="Gujja S."/>
            <person name="Heilman E.R."/>
            <person name="Heiman D."/>
            <person name="Hepburn T."/>
            <person name="Howarth C."/>
            <person name="Jen D."/>
            <person name="Larson L."/>
            <person name="Mehta T."/>
            <person name="Neiman D."/>
            <person name="Pearson M."/>
            <person name="Roberts A."/>
            <person name="Saif S."/>
            <person name="Shea T."/>
            <person name="Shenoy N."/>
            <person name="Sisk P."/>
            <person name="Stolte C."/>
            <person name="Sykes S."/>
            <person name="Walk T."/>
            <person name="White J."/>
            <person name="Yandava C."/>
            <person name="Haas B."/>
            <person name="Nusbaum C."/>
            <person name="Birren B."/>
        </authorList>
    </citation>
    <scope>NUCLEOTIDE SEQUENCE</scope>
    <source>
        <strain evidence="5">R3-111a-1</strain>
    </source>
</reference>
<feature type="transmembrane region" description="Helical" evidence="3">
    <location>
        <begin position="139"/>
        <end position="167"/>
    </location>
</feature>
<evidence type="ECO:0000259" key="4">
    <source>
        <dbReference type="Pfam" id="PF00122"/>
    </source>
</evidence>
<feature type="non-terminal residue" evidence="5">
    <location>
        <position position="179"/>
    </location>
</feature>
<dbReference type="OrthoDB" id="432719at2759"/>
<dbReference type="EnsemblFungi" id="EJT70832">
    <property type="protein sequence ID" value="EJT70832"/>
    <property type="gene ID" value="GGTG_11855"/>
</dbReference>
<evidence type="ECO:0000256" key="1">
    <source>
        <dbReference type="ARBA" id="ARBA00022723"/>
    </source>
</evidence>